<accession>A0ABC8SIA5</accession>
<name>A0ABC8SIA5_9AQUA</name>
<dbReference type="AlphaFoldDB" id="A0ABC8SIA5"/>
<evidence type="ECO:0000256" key="1">
    <source>
        <dbReference type="SAM" id="MobiDB-lite"/>
    </source>
</evidence>
<feature type="region of interest" description="Disordered" evidence="1">
    <location>
        <begin position="17"/>
        <end position="44"/>
    </location>
</feature>
<proteinExistence type="predicted"/>
<sequence>MSTGELEVVKEIHSRAIADKKANGDAQNNGTDGDGGTEPDNVVSETSRMPFLMLGLDLPPPPLFQDVMEKNIIPQVCVSTCNLC</sequence>
<gene>
    <name evidence="2" type="ORF">ILEXP_LOCUS25397</name>
</gene>
<reference evidence="2 3" key="1">
    <citation type="submission" date="2024-02" db="EMBL/GenBank/DDBJ databases">
        <authorList>
            <person name="Vignale AGUSTIN F."/>
            <person name="Sosa J E."/>
            <person name="Modenutti C."/>
        </authorList>
    </citation>
    <scope>NUCLEOTIDE SEQUENCE [LARGE SCALE GENOMIC DNA]</scope>
</reference>
<protein>
    <submittedName>
        <fullName evidence="2">Uncharacterized protein</fullName>
    </submittedName>
</protein>
<dbReference type="EMBL" id="CAUOFW020002914">
    <property type="protein sequence ID" value="CAK9156845.1"/>
    <property type="molecule type" value="Genomic_DNA"/>
</dbReference>
<keyword evidence="3" id="KW-1185">Reference proteome</keyword>
<evidence type="ECO:0000313" key="3">
    <source>
        <dbReference type="Proteomes" id="UP001642360"/>
    </source>
</evidence>
<dbReference type="Proteomes" id="UP001642360">
    <property type="component" value="Unassembled WGS sequence"/>
</dbReference>
<comment type="caution">
    <text evidence="2">The sequence shown here is derived from an EMBL/GenBank/DDBJ whole genome shotgun (WGS) entry which is preliminary data.</text>
</comment>
<evidence type="ECO:0000313" key="2">
    <source>
        <dbReference type="EMBL" id="CAK9156845.1"/>
    </source>
</evidence>
<organism evidence="2 3">
    <name type="scientific">Ilex paraguariensis</name>
    <name type="common">yerba mate</name>
    <dbReference type="NCBI Taxonomy" id="185542"/>
    <lineage>
        <taxon>Eukaryota</taxon>
        <taxon>Viridiplantae</taxon>
        <taxon>Streptophyta</taxon>
        <taxon>Embryophyta</taxon>
        <taxon>Tracheophyta</taxon>
        <taxon>Spermatophyta</taxon>
        <taxon>Magnoliopsida</taxon>
        <taxon>eudicotyledons</taxon>
        <taxon>Gunneridae</taxon>
        <taxon>Pentapetalae</taxon>
        <taxon>asterids</taxon>
        <taxon>campanulids</taxon>
        <taxon>Aquifoliales</taxon>
        <taxon>Aquifoliaceae</taxon>
        <taxon>Ilex</taxon>
    </lineage>
</organism>